<name>C9PMC3_9PAST</name>
<dbReference type="HOGENOM" id="CLU_2207511_0_0_6"/>
<reference evidence="1 2" key="1">
    <citation type="submission" date="2009-10" db="EMBL/GenBank/DDBJ databases">
        <authorList>
            <person name="Muzny D."/>
            <person name="Qin X."/>
            <person name="Deng J."/>
            <person name="Jiang H."/>
            <person name="Liu Y."/>
            <person name="Qu J."/>
            <person name="Song X.-Z."/>
            <person name="Zhang L."/>
            <person name="Thornton R."/>
            <person name="Coyle M."/>
            <person name="Francisco L."/>
            <person name="Jackson L."/>
            <person name="Javaid M."/>
            <person name="Korchina V."/>
            <person name="Kovar C."/>
            <person name="Mata R."/>
            <person name="Mathew T."/>
            <person name="Ngo R."/>
            <person name="Nguyen L."/>
            <person name="Nguyen N."/>
            <person name="Okwuonu G."/>
            <person name="Ongeri F."/>
            <person name="Pham C."/>
            <person name="Simmons D."/>
            <person name="Wilczek-Boney K."/>
            <person name="Hale W."/>
            <person name="Jakkamsetti A."/>
            <person name="Pham P."/>
            <person name="Ruth R."/>
            <person name="San Lucas F."/>
            <person name="Warren J."/>
            <person name="Zhang J."/>
            <person name="Zhao Z."/>
            <person name="Zhou C."/>
            <person name="Zhu D."/>
            <person name="Lee S."/>
            <person name="Bess C."/>
            <person name="Blankenburg K."/>
            <person name="Forbes L."/>
            <person name="Fu Q."/>
            <person name="Gubbala S."/>
            <person name="Hirani K."/>
            <person name="Jayaseelan J.C."/>
            <person name="Lara F."/>
            <person name="Munidasa M."/>
            <person name="Palculict T."/>
            <person name="Patil S."/>
            <person name="Pu L.-L."/>
            <person name="Saada N."/>
            <person name="Tang L."/>
            <person name="Weissenberger G."/>
            <person name="Zhu Y."/>
            <person name="Hemphill L."/>
            <person name="Shang Y."/>
            <person name="Youmans B."/>
            <person name="Ayvaz T."/>
            <person name="Ross M."/>
            <person name="Santibanez J."/>
            <person name="Aqrawi P."/>
            <person name="Gross S."/>
            <person name="Joshi V."/>
            <person name="Fowler G."/>
            <person name="Nazareth L."/>
            <person name="Reid J."/>
            <person name="Worley K."/>
            <person name="Petrosino J."/>
            <person name="Highlander S."/>
            <person name="Gibbs R."/>
        </authorList>
    </citation>
    <scope>NUCLEOTIDE SEQUENCE [LARGE SCALE GENOMIC DNA]</scope>
    <source>
        <strain evidence="1 2">ATCC 43325</strain>
    </source>
</reference>
<dbReference type="PROSITE" id="PS51257">
    <property type="entry name" value="PROKAR_LIPOPROTEIN"/>
    <property type="match status" value="1"/>
</dbReference>
<evidence type="ECO:0000313" key="2">
    <source>
        <dbReference type="Proteomes" id="UP000005519"/>
    </source>
</evidence>
<proteinExistence type="predicted"/>
<keyword evidence="2" id="KW-1185">Reference proteome</keyword>
<gene>
    <name evidence="1" type="ORF">HMPREF0621_0147</name>
</gene>
<protein>
    <recommendedName>
        <fullName evidence="3">Lipoprotein</fullName>
    </recommendedName>
</protein>
<organism evidence="1 2">
    <name type="scientific">Pasteurella dagmatis ATCC 43325</name>
    <dbReference type="NCBI Taxonomy" id="667128"/>
    <lineage>
        <taxon>Bacteria</taxon>
        <taxon>Pseudomonadati</taxon>
        <taxon>Pseudomonadota</taxon>
        <taxon>Gammaproteobacteria</taxon>
        <taxon>Pasteurellales</taxon>
        <taxon>Pasteurellaceae</taxon>
        <taxon>Pasteurella</taxon>
    </lineage>
</organism>
<sequence length="107" mass="11778">MKLKKLAFSALVALTLVGCNEQSITGTYSNPEEKNLTIDQDGKKYIVATWIKGTAMISGRPTLGGYKVVTYKKNNVLYHISDDSEVGTINGDSFTLNKNGKVYKKKL</sequence>
<dbReference type="AlphaFoldDB" id="C9PMC3"/>
<evidence type="ECO:0000313" key="1">
    <source>
        <dbReference type="EMBL" id="EEX51343.1"/>
    </source>
</evidence>
<evidence type="ECO:0008006" key="3">
    <source>
        <dbReference type="Google" id="ProtNLM"/>
    </source>
</evidence>
<dbReference type="RefSeq" id="WP_005765071.1">
    <property type="nucleotide sequence ID" value="NZ_GG704815.1"/>
</dbReference>
<dbReference type="STRING" id="667128.HMPREF0621_0147"/>
<comment type="caution">
    <text evidence="1">The sequence shown here is derived from an EMBL/GenBank/DDBJ whole genome shotgun (WGS) entry which is preliminary data.</text>
</comment>
<accession>C9PMC3</accession>
<dbReference type="EMBL" id="ACZR01000001">
    <property type="protein sequence ID" value="EEX51343.1"/>
    <property type="molecule type" value="Genomic_DNA"/>
</dbReference>
<dbReference type="Proteomes" id="UP000005519">
    <property type="component" value="Unassembled WGS sequence"/>
</dbReference>